<accession>A0ABR5BU18</accession>
<reference evidence="3 4" key="1">
    <citation type="submission" date="2015-01" db="EMBL/GenBank/DDBJ databases">
        <title>The Genome Sequence of Cryptococcus gattii EJB2.</title>
        <authorList>
            <consortium name="The Broad Institute Genomics Platform"/>
            <person name="Cuomo C."/>
            <person name="Litvintseva A."/>
            <person name="Chen Y."/>
            <person name="Heitman J."/>
            <person name="Sun S."/>
            <person name="Springer D."/>
            <person name="Dromer F."/>
            <person name="Young S."/>
            <person name="Zeng Q."/>
            <person name="Gargeya S."/>
            <person name="Abouelleil A."/>
            <person name="Alvarado L."/>
            <person name="Chapman S.B."/>
            <person name="Gainer-Dewar J."/>
            <person name="Goldberg J."/>
            <person name="Griggs A."/>
            <person name="Gujja S."/>
            <person name="Hansen M."/>
            <person name="Howarth C."/>
            <person name="Imamovic A."/>
            <person name="Larimer J."/>
            <person name="Murphy C."/>
            <person name="Naylor J."/>
            <person name="Pearson M."/>
            <person name="Priest M."/>
            <person name="Roberts A."/>
            <person name="Saif S."/>
            <person name="Shea T."/>
            <person name="Sykes S."/>
            <person name="Wortman J."/>
            <person name="Nusbaum C."/>
            <person name="Birren B."/>
        </authorList>
    </citation>
    <scope>NUCLEOTIDE SEQUENCE [LARGE SCALE GENOMIC DNA]</scope>
    <source>
        <strain evidence="3 4">EJB2</strain>
    </source>
</reference>
<feature type="compositionally biased region" description="Low complexity" evidence="1">
    <location>
        <begin position="8"/>
        <end position="25"/>
    </location>
</feature>
<feature type="region of interest" description="Disordered" evidence="1">
    <location>
        <begin position="1"/>
        <end position="68"/>
    </location>
</feature>
<keyword evidence="4" id="KW-1185">Reference proteome</keyword>
<dbReference type="Proteomes" id="UP000054272">
    <property type="component" value="Unassembled WGS sequence"/>
</dbReference>
<sequence>MQVHDPTAGVAAPHDSAAAGSAVASPRDENEGLALVVGGSDDHTAASTASQTTQPSTASSEEQHTSQSQLSFHAYKPILSHYPQLSRILIPLSSTSSVTASSSTLDPFLNTNPSMMLCSAEASGGKCADRNCVALHLNKTLIPSGKCNVSSSHLPSEHHEDLVEYAFESIATPQGRIGNADKAKEKIRIAIKLAKNSLATVSGGVERRQDYSTLSDSNEQYKELLKKVGQILRD</sequence>
<organism evidence="3 4">
    <name type="scientific">Cryptococcus gattii EJB2</name>
    <dbReference type="NCBI Taxonomy" id="1296103"/>
    <lineage>
        <taxon>Eukaryota</taxon>
        <taxon>Fungi</taxon>
        <taxon>Dikarya</taxon>
        <taxon>Basidiomycota</taxon>
        <taxon>Agaricomycotina</taxon>
        <taxon>Tremellomycetes</taxon>
        <taxon>Tremellales</taxon>
        <taxon>Cryptococcaceae</taxon>
        <taxon>Cryptococcus</taxon>
        <taxon>Cryptococcus gattii species complex</taxon>
    </lineage>
</organism>
<dbReference type="EMBL" id="KN848689">
    <property type="protein sequence ID" value="KIR79137.1"/>
    <property type="molecule type" value="Genomic_DNA"/>
</dbReference>
<evidence type="ECO:0000313" key="3">
    <source>
        <dbReference type="EMBL" id="KIR79137.1"/>
    </source>
</evidence>
<feature type="compositionally biased region" description="Low complexity" evidence="1">
    <location>
        <begin position="45"/>
        <end position="60"/>
    </location>
</feature>
<protein>
    <recommendedName>
        <fullName evidence="2">Putative zinc-finger domain-containing protein</fullName>
    </recommendedName>
</protein>
<dbReference type="Pfam" id="PF10650">
    <property type="entry name" value="zf-C3H1"/>
    <property type="match status" value="1"/>
</dbReference>
<name>A0ABR5BU18_9TREE</name>
<evidence type="ECO:0000256" key="1">
    <source>
        <dbReference type="SAM" id="MobiDB-lite"/>
    </source>
</evidence>
<dbReference type="InterPro" id="IPR019607">
    <property type="entry name" value="Putative_zinc-finger_domain"/>
</dbReference>
<proteinExistence type="predicted"/>
<evidence type="ECO:0000313" key="4">
    <source>
        <dbReference type="Proteomes" id="UP000054272"/>
    </source>
</evidence>
<evidence type="ECO:0000259" key="2">
    <source>
        <dbReference type="Pfam" id="PF10650"/>
    </source>
</evidence>
<gene>
    <name evidence="3" type="ORF">I306_03788</name>
</gene>
<feature type="domain" description="Putative zinc-finger" evidence="2">
    <location>
        <begin position="117"/>
        <end position="137"/>
    </location>
</feature>